<reference evidence="1" key="2">
    <citation type="journal article" date="2015" name="Data Brief">
        <title>Shoot transcriptome of the giant reed, Arundo donax.</title>
        <authorList>
            <person name="Barrero R.A."/>
            <person name="Guerrero F.D."/>
            <person name="Moolhuijzen P."/>
            <person name="Goolsby J.A."/>
            <person name="Tidwell J."/>
            <person name="Bellgard S.E."/>
            <person name="Bellgard M.I."/>
        </authorList>
    </citation>
    <scope>NUCLEOTIDE SEQUENCE</scope>
    <source>
        <tissue evidence="1">Shoot tissue taken approximately 20 cm above the soil surface</tissue>
    </source>
</reference>
<evidence type="ECO:0000313" key="1">
    <source>
        <dbReference type="EMBL" id="JAE01172.1"/>
    </source>
</evidence>
<sequence length="27" mass="3084">MFLHVISHFSCNLLPSILLLHTGMVFL</sequence>
<reference evidence="1" key="1">
    <citation type="submission" date="2014-09" db="EMBL/GenBank/DDBJ databases">
        <authorList>
            <person name="Magalhaes I.L.F."/>
            <person name="Oliveira U."/>
            <person name="Santos F.R."/>
            <person name="Vidigal T.H.D.A."/>
            <person name="Brescovit A.D."/>
            <person name="Santos A.J."/>
        </authorList>
    </citation>
    <scope>NUCLEOTIDE SEQUENCE</scope>
    <source>
        <tissue evidence="1">Shoot tissue taken approximately 20 cm above the soil surface</tissue>
    </source>
</reference>
<accession>A0A0A9EM53</accession>
<dbReference type="EMBL" id="GBRH01196724">
    <property type="protein sequence ID" value="JAE01172.1"/>
    <property type="molecule type" value="Transcribed_RNA"/>
</dbReference>
<organism evidence="1">
    <name type="scientific">Arundo donax</name>
    <name type="common">Giant reed</name>
    <name type="synonym">Donax arundinaceus</name>
    <dbReference type="NCBI Taxonomy" id="35708"/>
    <lineage>
        <taxon>Eukaryota</taxon>
        <taxon>Viridiplantae</taxon>
        <taxon>Streptophyta</taxon>
        <taxon>Embryophyta</taxon>
        <taxon>Tracheophyta</taxon>
        <taxon>Spermatophyta</taxon>
        <taxon>Magnoliopsida</taxon>
        <taxon>Liliopsida</taxon>
        <taxon>Poales</taxon>
        <taxon>Poaceae</taxon>
        <taxon>PACMAD clade</taxon>
        <taxon>Arundinoideae</taxon>
        <taxon>Arundineae</taxon>
        <taxon>Arundo</taxon>
    </lineage>
</organism>
<dbReference type="AlphaFoldDB" id="A0A0A9EM53"/>
<protein>
    <submittedName>
        <fullName evidence="1">Uncharacterized protein</fullName>
    </submittedName>
</protein>
<proteinExistence type="predicted"/>
<name>A0A0A9EM53_ARUDO</name>